<accession>A0A5C2S2X0</accession>
<name>A0A5C2S2X0_9APHY</name>
<dbReference type="AlphaFoldDB" id="A0A5C2S2X0"/>
<organism evidence="1 2">
    <name type="scientific">Lentinus tigrinus ALCF2SS1-6</name>
    <dbReference type="NCBI Taxonomy" id="1328759"/>
    <lineage>
        <taxon>Eukaryota</taxon>
        <taxon>Fungi</taxon>
        <taxon>Dikarya</taxon>
        <taxon>Basidiomycota</taxon>
        <taxon>Agaricomycotina</taxon>
        <taxon>Agaricomycetes</taxon>
        <taxon>Polyporales</taxon>
        <taxon>Polyporaceae</taxon>
        <taxon>Lentinus</taxon>
    </lineage>
</organism>
<reference evidence="1" key="1">
    <citation type="journal article" date="2018" name="Genome Biol. Evol.">
        <title>Genomics and development of Lentinus tigrinus, a white-rot wood-decaying mushroom with dimorphic fruiting bodies.</title>
        <authorList>
            <person name="Wu B."/>
            <person name="Xu Z."/>
            <person name="Knudson A."/>
            <person name="Carlson A."/>
            <person name="Chen N."/>
            <person name="Kovaka S."/>
            <person name="LaButti K."/>
            <person name="Lipzen A."/>
            <person name="Pennachio C."/>
            <person name="Riley R."/>
            <person name="Schakwitz W."/>
            <person name="Umezawa K."/>
            <person name="Ohm R.A."/>
            <person name="Grigoriev I.V."/>
            <person name="Nagy L.G."/>
            <person name="Gibbons J."/>
            <person name="Hibbett D."/>
        </authorList>
    </citation>
    <scope>NUCLEOTIDE SEQUENCE [LARGE SCALE GENOMIC DNA]</scope>
    <source>
        <strain evidence="1">ALCF2SS1-6</strain>
    </source>
</reference>
<evidence type="ECO:0000313" key="1">
    <source>
        <dbReference type="EMBL" id="RPD57925.1"/>
    </source>
</evidence>
<dbReference type="EMBL" id="ML122278">
    <property type="protein sequence ID" value="RPD57925.1"/>
    <property type="molecule type" value="Genomic_DNA"/>
</dbReference>
<evidence type="ECO:0000313" key="2">
    <source>
        <dbReference type="Proteomes" id="UP000313359"/>
    </source>
</evidence>
<protein>
    <submittedName>
        <fullName evidence="1">Uncharacterized protein</fullName>
    </submittedName>
</protein>
<sequence>MVSLPQAERQTLSDVQLMRFLSPDVHAPPCTACEWPRLLRFKHLGIGKKDSGARPGYTTPSEFRTSSLPTAHGRWHLALAVTTHRTHASMPVDPGQRLLVLVRVRLTGHSRVVFTRVGRRSYHCDLSLRRTTGNTPCTISRIPVSASPILCRSVGRIGDRAWILLFLAQQRGANERGQNARAHSSRILMVQWGHSGHIISTSTSTSQ</sequence>
<proteinExistence type="predicted"/>
<dbReference type="Proteomes" id="UP000313359">
    <property type="component" value="Unassembled WGS sequence"/>
</dbReference>
<gene>
    <name evidence="1" type="ORF">L227DRAFT_201265</name>
</gene>
<keyword evidence="2" id="KW-1185">Reference proteome</keyword>